<reference evidence="4" key="1">
    <citation type="submission" date="2023-03" db="EMBL/GenBank/DDBJ databases">
        <title>Complete genome of Cladonia borealis.</title>
        <authorList>
            <person name="Park H."/>
        </authorList>
    </citation>
    <scope>NUCLEOTIDE SEQUENCE</scope>
    <source>
        <strain evidence="4">ANT050790</strain>
    </source>
</reference>
<proteinExistence type="predicted"/>
<dbReference type="Pfam" id="PF20237">
    <property type="entry name" value="DUF6594"/>
    <property type="match status" value="1"/>
</dbReference>
<organism evidence="4 5">
    <name type="scientific">Cladonia borealis</name>
    <dbReference type="NCBI Taxonomy" id="184061"/>
    <lineage>
        <taxon>Eukaryota</taxon>
        <taxon>Fungi</taxon>
        <taxon>Dikarya</taxon>
        <taxon>Ascomycota</taxon>
        <taxon>Pezizomycotina</taxon>
        <taxon>Lecanoromycetes</taxon>
        <taxon>OSLEUM clade</taxon>
        <taxon>Lecanoromycetidae</taxon>
        <taxon>Lecanorales</taxon>
        <taxon>Lecanorineae</taxon>
        <taxon>Cladoniaceae</taxon>
        <taxon>Cladonia</taxon>
    </lineage>
</organism>
<keyword evidence="2" id="KW-0472">Membrane</keyword>
<evidence type="ECO:0000256" key="1">
    <source>
        <dbReference type="SAM" id="MobiDB-lite"/>
    </source>
</evidence>
<dbReference type="Proteomes" id="UP001166286">
    <property type="component" value="Unassembled WGS sequence"/>
</dbReference>
<evidence type="ECO:0000313" key="4">
    <source>
        <dbReference type="EMBL" id="KAK0510612.1"/>
    </source>
</evidence>
<feature type="transmembrane region" description="Helical" evidence="2">
    <location>
        <begin position="331"/>
        <end position="351"/>
    </location>
</feature>
<feature type="region of interest" description="Disordered" evidence="1">
    <location>
        <begin position="1"/>
        <end position="48"/>
    </location>
</feature>
<feature type="domain" description="DUF6594" evidence="3">
    <location>
        <begin position="81"/>
        <end position="343"/>
    </location>
</feature>
<accession>A0AA39V081</accession>
<keyword evidence="5" id="KW-1185">Reference proteome</keyword>
<keyword evidence="2" id="KW-1133">Transmembrane helix</keyword>
<comment type="caution">
    <text evidence="4">The sequence shown here is derived from an EMBL/GenBank/DDBJ whole genome shotgun (WGS) entry which is preliminary data.</text>
</comment>
<feature type="transmembrane region" description="Helical" evidence="2">
    <location>
        <begin position="272"/>
        <end position="292"/>
    </location>
</feature>
<evidence type="ECO:0000259" key="3">
    <source>
        <dbReference type="Pfam" id="PF20237"/>
    </source>
</evidence>
<dbReference type="AlphaFoldDB" id="A0AA39V081"/>
<sequence length="358" mass="40219">MSSSMPLATLTAHPNDQSGPSALSEKPPSHPSPPQAEPLIHPDAESSAMAASVVADGQSSETTTQNAIEKADLEPWRFRGYPKFCRWVASDDDFFVLRIFGSTSARLAMYLQDQIVEQEKALKDADERAIQDGLDSGTFRKDRQKERVEITKELLPMIERYHKFMLDLMDLKSRAKATPFQVGNVRQWLQNANDPILDEEVAYLKEEDDLVPVASKPKAPLRQLIDRFSILNFLRLPPCIRERKRNERLYNADEDFEMQTTVYNKDRFFDKIMTVFTTVVGLAMLIGPLWILQHLSTKPSNSEVRLGVITGFIALFAILTSLFTVAKAYEVLAATAAYGAVLMVFMQFGTYPSASNSG</sequence>
<keyword evidence="2" id="KW-0812">Transmembrane</keyword>
<dbReference type="EMBL" id="JAFEKC020000015">
    <property type="protein sequence ID" value="KAK0510612.1"/>
    <property type="molecule type" value="Genomic_DNA"/>
</dbReference>
<dbReference type="PANTHER" id="PTHR34502:SF4">
    <property type="entry name" value="DUF6594 DOMAIN-CONTAINING PROTEIN"/>
    <property type="match status" value="1"/>
</dbReference>
<dbReference type="PANTHER" id="PTHR34502">
    <property type="entry name" value="DUF6594 DOMAIN-CONTAINING PROTEIN-RELATED"/>
    <property type="match status" value="1"/>
</dbReference>
<evidence type="ECO:0000256" key="2">
    <source>
        <dbReference type="SAM" id="Phobius"/>
    </source>
</evidence>
<gene>
    <name evidence="4" type="ORF">JMJ35_007044</name>
</gene>
<evidence type="ECO:0000313" key="5">
    <source>
        <dbReference type="Proteomes" id="UP001166286"/>
    </source>
</evidence>
<feature type="transmembrane region" description="Helical" evidence="2">
    <location>
        <begin position="304"/>
        <end position="325"/>
    </location>
</feature>
<protein>
    <recommendedName>
        <fullName evidence="3">DUF6594 domain-containing protein</fullName>
    </recommendedName>
</protein>
<name>A0AA39V081_9LECA</name>
<dbReference type="InterPro" id="IPR046529">
    <property type="entry name" value="DUF6594"/>
</dbReference>
<feature type="compositionally biased region" description="Polar residues" evidence="1">
    <location>
        <begin position="1"/>
        <end position="21"/>
    </location>
</feature>